<dbReference type="AlphaFoldDB" id="A0A6I4UHT3"/>
<organism evidence="3 4">
    <name type="scientific">Erythrobacter ramosus</name>
    <dbReference type="NCBI Taxonomy" id="35811"/>
    <lineage>
        <taxon>Bacteria</taxon>
        <taxon>Pseudomonadati</taxon>
        <taxon>Pseudomonadota</taxon>
        <taxon>Alphaproteobacteria</taxon>
        <taxon>Sphingomonadales</taxon>
        <taxon>Erythrobacteraceae</taxon>
        <taxon>Erythrobacter/Porphyrobacter group</taxon>
        <taxon>Erythrobacter</taxon>
    </lineage>
</organism>
<dbReference type="EMBL" id="WTYB01000001">
    <property type="protein sequence ID" value="MXP37384.1"/>
    <property type="molecule type" value="Genomic_DNA"/>
</dbReference>
<name>A0A6I4UHT3_9SPHN</name>
<accession>A0A6I4UHT3</accession>
<keyword evidence="5" id="KW-1185">Reference proteome</keyword>
<feature type="chain" id="PRO_5026022778" evidence="1">
    <location>
        <begin position="21"/>
        <end position="138"/>
    </location>
</feature>
<feature type="signal peptide" evidence="1">
    <location>
        <begin position="1"/>
        <end position="20"/>
    </location>
</feature>
<evidence type="ECO:0000256" key="1">
    <source>
        <dbReference type="SAM" id="SignalP"/>
    </source>
</evidence>
<reference evidence="2 5" key="2">
    <citation type="submission" date="2020-08" db="EMBL/GenBank/DDBJ databases">
        <title>Genomic Encyclopedia of Type Strains, Phase IV (KMG-IV): sequencing the most valuable type-strain genomes for metagenomic binning, comparative biology and taxonomic classification.</title>
        <authorList>
            <person name="Goeker M."/>
        </authorList>
    </citation>
    <scope>NUCLEOTIDE SEQUENCE [LARGE SCALE GENOMIC DNA]</scope>
    <source>
        <strain evidence="2 5">DSM 8510</strain>
    </source>
</reference>
<dbReference type="RefSeq" id="WP_160759525.1">
    <property type="nucleotide sequence ID" value="NZ_BAAADZ010000002.1"/>
</dbReference>
<dbReference type="EMBL" id="JACICE010000001">
    <property type="protein sequence ID" value="MBB3774976.1"/>
    <property type="molecule type" value="Genomic_DNA"/>
</dbReference>
<dbReference type="Proteomes" id="UP000548685">
    <property type="component" value="Unassembled WGS sequence"/>
</dbReference>
<dbReference type="Proteomes" id="UP000430021">
    <property type="component" value="Unassembled WGS sequence"/>
</dbReference>
<evidence type="ECO:0000313" key="3">
    <source>
        <dbReference type="EMBL" id="MXP37384.1"/>
    </source>
</evidence>
<dbReference type="OrthoDB" id="9816009at2"/>
<gene>
    <name evidence="2" type="ORF">FHS52_000919</name>
    <name evidence="3" type="ORF">GRI59_01995</name>
</gene>
<evidence type="ECO:0000313" key="2">
    <source>
        <dbReference type="EMBL" id="MBB3774976.1"/>
    </source>
</evidence>
<reference evidence="3 4" key="1">
    <citation type="submission" date="2019-12" db="EMBL/GenBank/DDBJ databases">
        <title>Genomic-based taxomic classification of the family Erythrobacteraceae.</title>
        <authorList>
            <person name="Xu L."/>
        </authorList>
    </citation>
    <scope>NUCLEOTIDE SEQUENCE [LARGE SCALE GENOMIC DNA]</scope>
    <source>
        <strain evidence="3 4">JCM 10282</strain>
    </source>
</reference>
<protein>
    <submittedName>
        <fullName evidence="3">Integron</fullName>
    </submittedName>
</protein>
<proteinExistence type="predicted"/>
<keyword evidence="1" id="KW-0732">Signal</keyword>
<evidence type="ECO:0000313" key="4">
    <source>
        <dbReference type="Proteomes" id="UP000430021"/>
    </source>
</evidence>
<evidence type="ECO:0000313" key="5">
    <source>
        <dbReference type="Proteomes" id="UP000548685"/>
    </source>
</evidence>
<comment type="caution">
    <text evidence="3">The sequence shown here is derived from an EMBL/GenBank/DDBJ whole genome shotgun (WGS) entry which is preliminary data.</text>
</comment>
<sequence length="138" mass="14356">MTRSALLAFAALTLALPVRAEAPAARPVLVGGYSELDACPSMGAIIPLRKGGDGYVAVRAAPNRKARELDRLTSGRELLLCQESEDGAWVGVIYPEPFGGVGPGDCGVSQSSNGPPRPYDGVCLSGWVARRYVVVTAG</sequence>